<dbReference type="EMBL" id="JABFTP020000165">
    <property type="protein sequence ID" value="KAL3284255.1"/>
    <property type="molecule type" value="Genomic_DNA"/>
</dbReference>
<comment type="caution">
    <text evidence="2">The sequence shown here is derived from an EMBL/GenBank/DDBJ whole genome shotgun (WGS) entry which is preliminary data.</text>
</comment>
<feature type="region of interest" description="Disordered" evidence="1">
    <location>
        <begin position="185"/>
        <end position="209"/>
    </location>
</feature>
<proteinExistence type="predicted"/>
<reference evidence="2 3" key="1">
    <citation type="journal article" date="2021" name="BMC Biol.">
        <title>Horizontally acquired antibacterial genes associated with adaptive radiation of ladybird beetles.</title>
        <authorList>
            <person name="Li H.S."/>
            <person name="Tang X.F."/>
            <person name="Huang Y.H."/>
            <person name="Xu Z.Y."/>
            <person name="Chen M.L."/>
            <person name="Du X.Y."/>
            <person name="Qiu B.Y."/>
            <person name="Chen P.T."/>
            <person name="Zhang W."/>
            <person name="Slipinski A."/>
            <person name="Escalona H.E."/>
            <person name="Waterhouse R.M."/>
            <person name="Zwick A."/>
            <person name="Pang H."/>
        </authorList>
    </citation>
    <scope>NUCLEOTIDE SEQUENCE [LARGE SCALE GENOMIC DNA]</scope>
    <source>
        <strain evidence="2">SYSU2018</strain>
    </source>
</reference>
<keyword evidence="3" id="KW-1185">Reference proteome</keyword>
<dbReference type="AlphaFoldDB" id="A0ABD2P148"/>
<evidence type="ECO:0000313" key="2">
    <source>
        <dbReference type="EMBL" id="KAL3284255.1"/>
    </source>
</evidence>
<organism evidence="2 3">
    <name type="scientific">Cryptolaemus montrouzieri</name>
    <dbReference type="NCBI Taxonomy" id="559131"/>
    <lineage>
        <taxon>Eukaryota</taxon>
        <taxon>Metazoa</taxon>
        <taxon>Ecdysozoa</taxon>
        <taxon>Arthropoda</taxon>
        <taxon>Hexapoda</taxon>
        <taxon>Insecta</taxon>
        <taxon>Pterygota</taxon>
        <taxon>Neoptera</taxon>
        <taxon>Endopterygota</taxon>
        <taxon>Coleoptera</taxon>
        <taxon>Polyphaga</taxon>
        <taxon>Cucujiformia</taxon>
        <taxon>Coccinelloidea</taxon>
        <taxon>Coccinellidae</taxon>
        <taxon>Scymninae</taxon>
        <taxon>Scymnini</taxon>
        <taxon>Cryptolaemus</taxon>
    </lineage>
</organism>
<protein>
    <submittedName>
        <fullName evidence="2">Uncharacterized protein</fullName>
    </submittedName>
</protein>
<name>A0ABD2P148_9CUCU</name>
<evidence type="ECO:0000313" key="3">
    <source>
        <dbReference type="Proteomes" id="UP001516400"/>
    </source>
</evidence>
<dbReference type="Proteomes" id="UP001516400">
    <property type="component" value="Unassembled WGS sequence"/>
</dbReference>
<sequence>MKYVLSVGKSRINTNAWYTRTQRSLLEKDRHISLVPISAITPPLVPVNDPSDADARTHQVTFKKQQVAGIYPMRPIEFDPIGPNIFQNNAQTTKNPPQTIDTNAQLSNNQETEVQQVPNADTTAVTQVHSFEGFNVQACLTNSQSENTSILEVHLSDIVELPVIPPKVSKRNIRKIKSTILTSTPIKKQLEEKENRKGTKAEESKIKTK</sequence>
<evidence type="ECO:0000256" key="1">
    <source>
        <dbReference type="SAM" id="MobiDB-lite"/>
    </source>
</evidence>
<gene>
    <name evidence="2" type="ORF">HHI36_018417</name>
</gene>
<accession>A0ABD2P148</accession>
<feature type="compositionally biased region" description="Basic and acidic residues" evidence="1">
    <location>
        <begin position="188"/>
        <end position="209"/>
    </location>
</feature>